<evidence type="ECO:0000256" key="2">
    <source>
        <dbReference type="SAM" id="MobiDB-lite"/>
    </source>
</evidence>
<keyword evidence="1" id="KW-0539">Nucleus</keyword>
<evidence type="ECO:0000256" key="1">
    <source>
        <dbReference type="PROSITE-ProRule" id="PRU00371"/>
    </source>
</evidence>
<dbReference type="RefSeq" id="XP_028154992.1">
    <property type="nucleotide sequence ID" value="XM_028299191.1"/>
</dbReference>
<dbReference type="InterPro" id="IPR004210">
    <property type="entry name" value="BESS_motif"/>
</dbReference>
<feature type="domain" description="BESS" evidence="3">
    <location>
        <begin position="165"/>
        <end position="204"/>
    </location>
</feature>
<dbReference type="GO" id="GO:0003677">
    <property type="term" value="F:DNA binding"/>
    <property type="evidence" value="ECO:0007669"/>
    <property type="project" value="InterPro"/>
</dbReference>
<dbReference type="InParanoid" id="A0A6P7H8R4"/>
<dbReference type="AlphaFoldDB" id="A0A6P7H8R4"/>
<sequence>MHILITIFNLVGEDCKKRWRSIRDTWKCLKREGKFKTGSAVPKKRKLWHLTPYLGFLDNVSEERTTMGNLGEEPNAEYVEEEEQQIIEESGTSTSGKTIIEESETSGTSAPSSAGDRAIAGTSGTSTPSGSVLKTPSRKAMMGLLQSSKNERQILLEAISTTQKKDDIDHFFDSIAISIKELPRHAQTKAKMRTLVMLQELQEECAAEEIIYIQSEDL</sequence>
<gene>
    <name evidence="4" type="primary">LOC114348675</name>
</gene>
<organism evidence="4">
    <name type="scientific">Diabrotica virgifera virgifera</name>
    <name type="common">western corn rootworm</name>
    <dbReference type="NCBI Taxonomy" id="50390"/>
    <lineage>
        <taxon>Eukaryota</taxon>
        <taxon>Metazoa</taxon>
        <taxon>Ecdysozoa</taxon>
        <taxon>Arthropoda</taxon>
        <taxon>Hexapoda</taxon>
        <taxon>Insecta</taxon>
        <taxon>Pterygota</taxon>
        <taxon>Neoptera</taxon>
        <taxon>Endopterygota</taxon>
        <taxon>Coleoptera</taxon>
        <taxon>Polyphaga</taxon>
        <taxon>Cucujiformia</taxon>
        <taxon>Chrysomeloidea</taxon>
        <taxon>Chrysomelidae</taxon>
        <taxon>Galerucinae</taxon>
        <taxon>Diabroticina</taxon>
        <taxon>Diabroticites</taxon>
        <taxon>Diabrotica</taxon>
    </lineage>
</organism>
<protein>
    <submittedName>
        <fullName evidence="4">Uncharacterized protein LOC114348675</fullName>
    </submittedName>
</protein>
<proteinExistence type="predicted"/>
<feature type="compositionally biased region" description="Low complexity" evidence="2">
    <location>
        <begin position="121"/>
        <end position="131"/>
    </location>
</feature>
<comment type="subcellular location">
    <subcellularLocation>
        <location evidence="1">Nucleus</location>
    </subcellularLocation>
</comment>
<name>A0A6P7H8R4_DIAVI</name>
<dbReference type="PROSITE" id="PS51031">
    <property type="entry name" value="BESS"/>
    <property type="match status" value="1"/>
</dbReference>
<feature type="compositionally biased region" description="Acidic residues" evidence="2">
    <location>
        <begin position="74"/>
        <end position="86"/>
    </location>
</feature>
<evidence type="ECO:0000313" key="4">
    <source>
        <dbReference type="RefSeq" id="XP_028154992.1"/>
    </source>
</evidence>
<reference evidence="4" key="1">
    <citation type="submission" date="2025-08" db="UniProtKB">
        <authorList>
            <consortium name="RefSeq"/>
        </authorList>
    </citation>
    <scope>IDENTIFICATION</scope>
    <source>
        <tissue evidence="4">Whole insect</tissue>
    </source>
</reference>
<dbReference type="GO" id="GO:0005634">
    <property type="term" value="C:nucleus"/>
    <property type="evidence" value="ECO:0007669"/>
    <property type="project" value="UniProtKB-SubCell"/>
</dbReference>
<evidence type="ECO:0000259" key="3">
    <source>
        <dbReference type="PROSITE" id="PS51031"/>
    </source>
</evidence>
<feature type="region of interest" description="Disordered" evidence="2">
    <location>
        <begin position="73"/>
        <end position="135"/>
    </location>
</feature>
<dbReference type="Pfam" id="PF02944">
    <property type="entry name" value="BESS"/>
    <property type="match status" value="1"/>
</dbReference>
<accession>A0A6P7H8R4</accession>